<evidence type="ECO:0000256" key="1">
    <source>
        <dbReference type="SAM" id="MobiDB-lite"/>
    </source>
</evidence>
<reference evidence="3" key="1">
    <citation type="submission" date="2025-08" db="UniProtKB">
        <authorList>
            <consortium name="Ensembl"/>
        </authorList>
    </citation>
    <scope>IDENTIFICATION</scope>
</reference>
<sequence length="109" mass="12259">FPTCFNTPETSKICGSSPQFSFLPSPTGTPPPECPMHQASAPASEKLKKAPDVPTHQDRAYEFVECPISAANGAKPTMSDINPANMVIWVECMYLFFFYYIFQKYFYLT</sequence>
<keyword evidence="4" id="KW-1185">Reference proteome</keyword>
<accession>A0A671R9B3</accession>
<keyword evidence="2" id="KW-1133">Transmembrane helix</keyword>
<evidence type="ECO:0000313" key="3">
    <source>
        <dbReference type="Ensembl" id="ENSSANP00000079807.1"/>
    </source>
</evidence>
<keyword evidence="2" id="KW-0472">Membrane</keyword>
<dbReference type="AlphaFoldDB" id="A0A671R9B3"/>
<feature type="region of interest" description="Disordered" evidence="1">
    <location>
        <begin position="24"/>
        <end position="51"/>
    </location>
</feature>
<dbReference type="Ensembl" id="ENSSANT00000084820.1">
    <property type="protein sequence ID" value="ENSSANP00000079807.1"/>
    <property type="gene ID" value="ENSSANG00000039710.1"/>
</dbReference>
<proteinExistence type="predicted"/>
<dbReference type="Proteomes" id="UP000472260">
    <property type="component" value="Unassembled WGS sequence"/>
</dbReference>
<name>A0A671R9B3_9TELE</name>
<evidence type="ECO:0000313" key="4">
    <source>
        <dbReference type="Proteomes" id="UP000472260"/>
    </source>
</evidence>
<organism evidence="3 4">
    <name type="scientific">Sinocyclocheilus anshuiensis</name>
    <dbReference type="NCBI Taxonomy" id="1608454"/>
    <lineage>
        <taxon>Eukaryota</taxon>
        <taxon>Metazoa</taxon>
        <taxon>Chordata</taxon>
        <taxon>Craniata</taxon>
        <taxon>Vertebrata</taxon>
        <taxon>Euteleostomi</taxon>
        <taxon>Actinopterygii</taxon>
        <taxon>Neopterygii</taxon>
        <taxon>Teleostei</taxon>
        <taxon>Ostariophysi</taxon>
        <taxon>Cypriniformes</taxon>
        <taxon>Cyprinidae</taxon>
        <taxon>Cyprininae</taxon>
        <taxon>Sinocyclocheilus</taxon>
    </lineage>
</organism>
<keyword evidence="2" id="KW-0812">Transmembrane</keyword>
<evidence type="ECO:0000256" key="2">
    <source>
        <dbReference type="SAM" id="Phobius"/>
    </source>
</evidence>
<feature type="transmembrane region" description="Helical" evidence="2">
    <location>
        <begin position="86"/>
        <end position="102"/>
    </location>
</feature>
<protein>
    <submittedName>
        <fullName evidence="3">Uncharacterized protein</fullName>
    </submittedName>
</protein>
<reference evidence="3" key="2">
    <citation type="submission" date="2025-09" db="UniProtKB">
        <authorList>
            <consortium name="Ensembl"/>
        </authorList>
    </citation>
    <scope>IDENTIFICATION</scope>
</reference>